<evidence type="ECO:0000313" key="1">
    <source>
        <dbReference type="EMBL" id="VYT25292.1"/>
    </source>
</evidence>
<sequence length="192" mass="22908">MEIRDYKDIEIFKNNISTFKETSHDTDGRCPGYMTESEIEVINFDKVKEDYVRGMKLSKMPCSNDALYIDKDKKIFFVEFKNGQMQNGKIYNVYNKIYDSLLMFNDIVKENISFCRQNVYFVLVYNEEKNSGLEGEKNQEDSSKAIISKLIHNKANKKFVRFGLEQFEKLYFKEVFTYTESEFEEKFLLNYK</sequence>
<protein>
    <submittedName>
        <fullName evidence="1">Uncharacterized protein</fullName>
    </submittedName>
</protein>
<dbReference type="EMBL" id="CACRST010000024">
    <property type="protein sequence ID" value="VYT25292.1"/>
    <property type="molecule type" value="Genomic_DNA"/>
</dbReference>
<accession>A0A6N2V8N4</accession>
<proteinExistence type="predicted"/>
<reference evidence="1" key="1">
    <citation type="submission" date="2019-11" db="EMBL/GenBank/DDBJ databases">
        <authorList>
            <person name="Feng L."/>
        </authorList>
    </citation>
    <scope>NUCLEOTIDE SEQUENCE</scope>
    <source>
        <strain evidence="1">BgluceraseaLFYP119</strain>
    </source>
</reference>
<dbReference type="RefSeq" id="WP_156354913.1">
    <property type="nucleotide sequence ID" value="NZ_CACRST010000024.1"/>
</dbReference>
<dbReference type="AlphaFoldDB" id="A0A6N2V8N4"/>
<name>A0A6N2V8N4_9FIRM</name>
<organism evidence="1">
    <name type="scientific">Blautia glucerasea</name>
    <dbReference type="NCBI Taxonomy" id="536633"/>
    <lineage>
        <taxon>Bacteria</taxon>
        <taxon>Bacillati</taxon>
        <taxon>Bacillota</taxon>
        <taxon>Clostridia</taxon>
        <taxon>Lachnospirales</taxon>
        <taxon>Lachnospiraceae</taxon>
        <taxon>Blautia</taxon>
    </lineage>
</organism>
<gene>
    <name evidence="1" type="ORF">BGLFYP119_02467</name>
</gene>